<proteinExistence type="predicted"/>
<sequence>MPWDSDDDDDVPVSNYANGNTARALSSSTAYQAQPAVTKTIAEEPVPKSVDPVAVAAEEAPQKKKPFSFLHKGSKEPKDSSRKNEPGKFLKRQSKKSEDGSSHSLHTDTRLSSVSGGSNSNATSTSTATGPAPSIPTPALGLENNRASFADEASEAIVNLKIVESPPPVQHAAGEPIGRQLAESDSSDSDSDAPLGNRLPGQQQQQPMMQQQPIMGQAMSQPLPGQQPMQYGSIGPNPTMHRASTAMPAFGGMQQQQPMMPGQTMLPGQAMAGMQMMMGQDQMQHQMMMQQQQQQQMMNGAMPMGFANGQRPITYMDAMAGNGVWGGQQQPMGMMAGGGLLDGGGAGPLLTVEKK</sequence>
<feature type="non-terminal residue" evidence="1">
    <location>
        <position position="355"/>
    </location>
</feature>
<dbReference type="EMBL" id="JANBPW010006090">
    <property type="protein sequence ID" value="KAJ1931265.1"/>
    <property type="molecule type" value="Genomic_DNA"/>
</dbReference>
<keyword evidence="2" id="KW-1185">Reference proteome</keyword>
<comment type="caution">
    <text evidence="1">The sequence shown here is derived from an EMBL/GenBank/DDBJ whole genome shotgun (WGS) entry which is preliminary data.</text>
</comment>
<name>A0ACC1IZ25_9FUNG</name>
<reference evidence="1" key="1">
    <citation type="submission" date="2022-07" db="EMBL/GenBank/DDBJ databases">
        <title>Phylogenomic reconstructions and comparative analyses of Kickxellomycotina fungi.</title>
        <authorList>
            <person name="Reynolds N.K."/>
            <person name="Stajich J.E."/>
            <person name="Barry K."/>
            <person name="Grigoriev I.V."/>
            <person name="Crous P."/>
            <person name="Smith M.E."/>
        </authorList>
    </citation>
    <scope>NUCLEOTIDE SEQUENCE</scope>
    <source>
        <strain evidence="1">NRRL 5244</strain>
    </source>
</reference>
<accession>A0ACC1IZ25</accession>
<organism evidence="1 2">
    <name type="scientific">Linderina macrospora</name>
    <dbReference type="NCBI Taxonomy" id="4868"/>
    <lineage>
        <taxon>Eukaryota</taxon>
        <taxon>Fungi</taxon>
        <taxon>Fungi incertae sedis</taxon>
        <taxon>Zoopagomycota</taxon>
        <taxon>Kickxellomycotina</taxon>
        <taxon>Kickxellomycetes</taxon>
        <taxon>Kickxellales</taxon>
        <taxon>Kickxellaceae</taxon>
        <taxon>Linderina</taxon>
    </lineage>
</organism>
<evidence type="ECO:0000313" key="2">
    <source>
        <dbReference type="Proteomes" id="UP001150603"/>
    </source>
</evidence>
<dbReference type="Proteomes" id="UP001150603">
    <property type="component" value="Unassembled WGS sequence"/>
</dbReference>
<protein>
    <submittedName>
        <fullName evidence="1">Uncharacterized protein</fullName>
    </submittedName>
</protein>
<gene>
    <name evidence="1" type="ORF">FBU59_006773</name>
</gene>
<evidence type="ECO:0000313" key="1">
    <source>
        <dbReference type="EMBL" id="KAJ1931265.1"/>
    </source>
</evidence>